<dbReference type="InterPro" id="IPR036986">
    <property type="entry name" value="S4_RNA-bd_sf"/>
</dbReference>
<evidence type="ECO:0000256" key="7">
    <source>
        <dbReference type="RuleBase" id="RU003699"/>
    </source>
</evidence>
<keyword evidence="3 6" id="KW-0694">RNA-binding</keyword>
<evidence type="ECO:0000256" key="5">
    <source>
        <dbReference type="ARBA" id="ARBA00023274"/>
    </source>
</evidence>
<dbReference type="InterPro" id="IPR022801">
    <property type="entry name" value="Ribosomal_uS4"/>
</dbReference>
<feature type="domain" description="RNA-binding S4" evidence="8">
    <location>
        <begin position="133"/>
        <end position="195"/>
    </location>
</feature>
<evidence type="ECO:0000259" key="8">
    <source>
        <dbReference type="SMART" id="SM00363"/>
    </source>
</evidence>
<evidence type="ECO:0000256" key="1">
    <source>
        <dbReference type="ARBA" id="ARBA00007465"/>
    </source>
</evidence>
<comment type="similarity">
    <text evidence="1 7">Belongs to the universal ribosomal protein uS4 family.</text>
</comment>
<name>M4QAE5_RECAM</name>
<dbReference type="GO" id="GO:0042274">
    <property type="term" value="P:ribosomal small subunit biogenesis"/>
    <property type="evidence" value="ECO:0007669"/>
    <property type="project" value="TreeGrafter"/>
</dbReference>
<dbReference type="Gene3D" id="1.10.1050.10">
    <property type="entry name" value="Ribosomal Protein S4 Delta 41, Chain A, domain 1"/>
    <property type="match status" value="1"/>
</dbReference>
<evidence type="ECO:0000313" key="10">
    <source>
        <dbReference type="EMBL" id="AGH24352.1"/>
    </source>
</evidence>
<dbReference type="GO" id="GO:0019843">
    <property type="term" value="F:rRNA binding"/>
    <property type="evidence" value="ECO:0007669"/>
    <property type="project" value="UniProtKB-KW"/>
</dbReference>
<dbReference type="InterPro" id="IPR005709">
    <property type="entry name" value="Ribosomal_uS4_bac-type"/>
</dbReference>
<dbReference type="Pfam" id="PF00163">
    <property type="entry name" value="Ribosomal_S4"/>
    <property type="match status" value="1"/>
</dbReference>
<evidence type="ECO:0000256" key="3">
    <source>
        <dbReference type="ARBA" id="ARBA00022884"/>
    </source>
</evidence>
<keyword evidence="2 6" id="KW-0699">rRNA-binding</keyword>
<dbReference type="CDD" id="cd00165">
    <property type="entry name" value="S4"/>
    <property type="match status" value="1"/>
</dbReference>
<dbReference type="PANTHER" id="PTHR11831">
    <property type="entry name" value="30S 40S RIBOSOMAL PROTEIN"/>
    <property type="match status" value="1"/>
</dbReference>
<dbReference type="Gene3D" id="3.10.290.10">
    <property type="entry name" value="RNA-binding S4 domain"/>
    <property type="match status" value="1"/>
</dbReference>
<dbReference type="SMART" id="SM01390">
    <property type="entry name" value="Ribosomal_S4"/>
    <property type="match status" value="1"/>
</dbReference>
<dbReference type="PANTHER" id="PTHR11831:SF4">
    <property type="entry name" value="SMALL RIBOSOMAL SUBUNIT PROTEIN US4M"/>
    <property type="match status" value="1"/>
</dbReference>
<dbReference type="SMART" id="SM00363">
    <property type="entry name" value="S4"/>
    <property type="match status" value="1"/>
</dbReference>
<dbReference type="InterPro" id="IPR001912">
    <property type="entry name" value="Ribosomal_uS4_N"/>
</dbReference>
<dbReference type="Pfam" id="PF01479">
    <property type="entry name" value="S4"/>
    <property type="match status" value="1"/>
</dbReference>
<evidence type="ECO:0000259" key="9">
    <source>
        <dbReference type="SMART" id="SM01390"/>
    </source>
</evidence>
<keyword evidence="5 7" id="KW-0687">Ribonucleoprotein</keyword>
<keyword evidence="4 7" id="KW-0689">Ribosomal protein</keyword>
<feature type="domain" description="Small ribosomal subunit protein uS4 N-terminal" evidence="9">
    <location>
        <begin position="72"/>
        <end position="132"/>
    </location>
</feature>
<dbReference type="InterPro" id="IPR018079">
    <property type="entry name" value="Ribosomal_uS4_CS"/>
</dbReference>
<evidence type="ECO:0000256" key="2">
    <source>
        <dbReference type="ARBA" id="ARBA00022730"/>
    </source>
</evidence>
<reference evidence="10" key="2">
    <citation type="journal article" date="2006" name="RNA">
        <title>Hybrid E. coli--Mitochondrial ribonuclease P RNAs are catalytically active.</title>
        <authorList>
            <person name="Seif E."/>
            <person name="Cadieux A."/>
            <person name="Lang B.F."/>
        </authorList>
    </citation>
    <scope>NUCLEOTIDE SEQUENCE</scope>
    <source>
        <strain evidence="10">ATCC 50283</strain>
    </source>
</reference>
<dbReference type="NCBIfam" id="NF003717">
    <property type="entry name" value="PRK05327.1"/>
    <property type="match status" value="1"/>
</dbReference>
<evidence type="ECO:0000256" key="6">
    <source>
        <dbReference type="PROSITE-ProRule" id="PRU00182"/>
    </source>
</evidence>
<keyword evidence="10" id="KW-0496">Mitochondrion</keyword>
<accession>M4QAE5</accession>
<dbReference type="GO" id="GO:0003735">
    <property type="term" value="F:structural constituent of ribosome"/>
    <property type="evidence" value="ECO:0007669"/>
    <property type="project" value="InterPro"/>
</dbReference>
<sequence length="249" mass="29543">MTKRISSKRKVYTQIGVNIWGKGPFLWKGNKKDKWKSTPGEHKKKHKLLERYSPMIRGDSINEMNTLGYLISKPKNEVKISYYEPKYASQLKEKQKLKKFYGNVTEKQFYNYYKKAKSFKGRIGDNLIKLLERRLDTVLYRAGFVNSIFQARLLINHGHVFVNSNRQNISSYLVEQNDLISMNPNIVPLLSIQYNWDLLKRSNGSILKYVPYLEIDYKTMSCIYLYTPKINEIYFPFVLDMNKVIRYFV</sequence>
<protein>
    <submittedName>
        <fullName evidence="10">Ribosomal protein S4</fullName>
    </submittedName>
</protein>
<dbReference type="HAMAP" id="MF_01306_B">
    <property type="entry name" value="Ribosomal_uS4_B"/>
    <property type="match status" value="1"/>
</dbReference>
<organism evidence="10">
    <name type="scientific">Reclinomonas americana ATCC 50283</name>
    <dbReference type="NCBI Taxonomy" id="1295594"/>
    <lineage>
        <taxon>Eukaryota</taxon>
        <taxon>Discoba</taxon>
        <taxon>Jakobida</taxon>
        <taxon>Histionina</taxon>
        <taxon>Histionidae</taxon>
        <taxon>Reclinomonas</taxon>
    </lineage>
</organism>
<gene>
    <name evidence="10" type="primary">rps4</name>
</gene>
<evidence type="ECO:0000256" key="4">
    <source>
        <dbReference type="ARBA" id="ARBA00022980"/>
    </source>
</evidence>
<dbReference type="GO" id="GO:0015935">
    <property type="term" value="C:small ribosomal subunit"/>
    <property type="evidence" value="ECO:0007669"/>
    <property type="project" value="InterPro"/>
</dbReference>
<reference evidence="10" key="1">
    <citation type="journal article" date="2004" name="RNA">
        <title>Mitochondrial 3' tRNA editing in the jakobid Seculamonas ecuadoriensis: a novel mechanism and implications for tRNA processing.</title>
        <authorList>
            <person name="Leigh J."/>
            <person name="Lang B.F."/>
        </authorList>
    </citation>
    <scope>NUCLEOTIDE SEQUENCE</scope>
    <source>
        <strain evidence="10">ATCC 50283</strain>
    </source>
</reference>
<dbReference type="GO" id="GO:0006412">
    <property type="term" value="P:translation"/>
    <property type="evidence" value="ECO:0007669"/>
    <property type="project" value="InterPro"/>
</dbReference>
<geneLocation type="mitochondrion" evidence="10"/>
<dbReference type="InterPro" id="IPR002942">
    <property type="entry name" value="S4_RNA-bd"/>
</dbReference>
<dbReference type="EMBL" id="KC353357">
    <property type="protein sequence ID" value="AGH24352.1"/>
    <property type="molecule type" value="Genomic_DNA"/>
</dbReference>
<dbReference type="PROSITE" id="PS50889">
    <property type="entry name" value="S4"/>
    <property type="match status" value="1"/>
</dbReference>
<dbReference type="PROSITE" id="PS00632">
    <property type="entry name" value="RIBOSOMAL_S4"/>
    <property type="match status" value="1"/>
</dbReference>
<reference evidence="10" key="3">
    <citation type="journal article" date="2013" name="Genome Biol. Evol.">
        <title>Strikingly bacteria-like and gene-rich mitochondrial genomes throughout jakobid protists.</title>
        <authorList>
            <person name="Burger G."/>
            <person name="Gray M.W."/>
            <person name="Forget L."/>
            <person name="Lang B.F."/>
        </authorList>
    </citation>
    <scope>NUCLEOTIDE SEQUENCE</scope>
    <source>
        <strain evidence="10">ATCC 50283</strain>
    </source>
</reference>
<dbReference type="SUPFAM" id="SSF55174">
    <property type="entry name" value="Alpha-L RNA-binding motif"/>
    <property type="match status" value="1"/>
</dbReference>
<dbReference type="AlphaFoldDB" id="M4QAE5"/>
<proteinExistence type="inferred from homology"/>